<evidence type="ECO:0000313" key="2">
    <source>
        <dbReference type="EnsemblMetazoa" id="GPAI010654-PA"/>
    </source>
</evidence>
<keyword evidence="1" id="KW-0812">Transmembrane</keyword>
<dbReference type="VEuPathDB" id="VectorBase:GPAI010654"/>
<keyword evidence="1" id="KW-1133">Transmembrane helix</keyword>
<dbReference type="AlphaFoldDB" id="A0A1A9ZCN2"/>
<dbReference type="Proteomes" id="UP000092445">
    <property type="component" value="Unassembled WGS sequence"/>
</dbReference>
<name>A0A1A9ZCN2_GLOPL</name>
<reference evidence="2" key="2">
    <citation type="submission" date="2020-05" db="UniProtKB">
        <authorList>
            <consortium name="EnsemblMetazoa"/>
        </authorList>
    </citation>
    <scope>IDENTIFICATION</scope>
    <source>
        <strain evidence="2">IAEA</strain>
    </source>
</reference>
<sequence>MAKRKVLNKENAEKLEKTYTTTNLKEYLAYYVDCKDFDSKQLNQSQVVNRCPCKAVRHYVSRLSQSCNNSLLSLLQGCSRKAWLIVNHDESNDYLQIKQTMVSLFLVTLMPFSGSSFIPLIKIFGARTFEMVEDVKEVNNGIEVSEISKATQNDVETKVSDEYMNIDNCDNVQVEIEERIECNGFHQMKAKILDIWK</sequence>
<dbReference type="EnsemblMetazoa" id="GPAI010654-RA">
    <property type="protein sequence ID" value="GPAI010654-PA"/>
    <property type="gene ID" value="GPAI010654"/>
</dbReference>
<feature type="transmembrane region" description="Helical" evidence="1">
    <location>
        <begin position="101"/>
        <end position="121"/>
    </location>
</feature>
<protein>
    <submittedName>
        <fullName evidence="2">Uncharacterized protein</fullName>
    </submittedName>
</protein>
<keyword evidence="3" id="KW-1185">Reference proteome</keyword>
<evidence type="ECO:0000256" key="1">
    <source>
        <dbReference type="SAM" id="Phobius"/>
    </source>
</evidence>
<accession>A0A1A9ZCN2</accession>
<organism evidence="2 3">
    <name type="scientific">Glossina pallidipes</name>
    <name type="common">Tsetse fly</name>
    <dbReference type="NCBI Taxonomy" id="7398"/>
    <lineage>
        <taxon>Eukaryota</taxon>
        <taxon>Metazoa</taxon>
        <taxon>Ecdysozoa</taxon>
        <taxon>Arthropoda</taxon>
        <taxon>Hexapoda</taxon>
        <taxon>Insecta</taxon>
        <taxon>Pterygota</taxon>
        <taxon>Neoptera</taxon>
        <taxon>Endopterygota</taxon>
        <taxon>Diptera</taxon>
        <taxon>Brachycera</taxon>
        <taxon>Muscomorpha</taxon>
        <taxon>Hippoboscoidea</taxon>
        <taxon>Glossinidae</taxon>
        <taxon>Glossina</taxon>
    </lineage>
</organism>
<keyword evidence="1" id="KW-0472">Membrane</keyword>
<evidence type="ECO:0000313" key="3">
    <source>
        <dbReference type="Proteomes" id="UP000092445"/>
    </source>
</evidence>
<proteinExistence type="predicted"/>
<reference evidence="3" key="1">
    <citation type="submission" date="2014-03" db="EMBL/GenBank/DDBJ databases">
        <authorList>
            <person name="Aksoy S."/>
            <person name="Warren W."/>
            <person name="Wilson R.K."/>
        </authorList>
    </citation>
    <scope>NUCLEOTIDE SEQUENCE [LARGE SCALE GENOMIC DNA]</scope>
    <source>
        <strain evidence="3">IAEA</strain>
    </source>
</reference>